<organism evidence="2 3">
    <name type="scientific">Pleurotus ostreatus</name>
    <name type="common">Oyster mushroom</name>
    <name type="synonym">White-rot fungus</name>
    <dbReference type="NCBI Taxonomy" id="5322"/>
    <lineage>
        <taxon>Eukaryota</taxon>
        <taxon>Fungi</taxon>
        <taxon>Dikarya</taxon>
        <taxon>Basidiomycota</taxon>
        <taxon>Agaricomycotina</taxon>
        <taxon>Agaricomycetes</taxon>
        <taxon>Agaricomycetidae</taxon>
        <taxon>Agaricales</taxon>
        <taxon>Pleurotineae</taxon>
        <taxon>Pleurotaceae</taxon>
        <taxon>Pleurotus</taxon>
    </lineage>
</organism>
<reference evidence="2" key="1">
    <citation type="submission" date="2019-07" db="EMBL/GenBank/DDBJ databases">
        <authorList>
            <person name="Palmer J.M."/>
        </authorList>
    </citation>
    <scope>NUCLEOTIDE SEQUENCE</scope>
    <source>
        <strain evidence="2">PC9</strain>
    </source>
</reference>
<evidence type="ECO:0000259" key="1">
    <source>
        <dbReference type="Pfam" id="PF14519"/>
    </source>
</evidence>
<dbReference type="Gene3D" id="3.40.220.10">
    <property type="entry name" value="Leucine Aminopeptidase, subunit E, domain 1"/>
    <property type="match status" value="1"/>
</dbReference>
<dbReference type="InterPro" id="IPR028071">
    <property type="entry name" value="Macro-like_dom"/>
</dbReference>
<dbReference type="OrthoDB" id="6082470at2759"/>
<dbReference type="Pfam" id="PF14519">
    <property type="entry name" value="Macro_2"/>
    <property type="match status" value="1"/>
</dbReference>
<protein>
    <recommendedName>
        <fullName evidence="1">Macro-like domain-containing protein</fullName>
    </recommendedName>
</protein>
<gene>
    <name evidence="2" type="ORF">PC9H_000141</name>
</gene>
<keyword evidence="3" id="KW-1185">Reference proteome</keyword>
<dbReference type="InterPro" id="IPR043472">
    <property type="entry name" value="Macro_dom-like"/>
</dbReference>
<sequence>MGLQELSFIILDPSTSLTKALTSALDEHVPDSMRDRISVVNKKLSDLEPPQSHFDCIVSPANSYGRLDGGFDLVISRALAPKDDIDAITRIAQSVLYSRWKGYAPPGTCTMVPLQATVCENNPHKCAYIALVPTMRVPEEVTWNREIVYNCVWSLLNALTHHNESAEEGADKISTVLMTGLGTGVGYISPEVFGKQTALAFKHFLDSEAHPDKWSSLQWRDADAYSREVAETYRQPEKKARWFSGFQK</sequence>
<dbReference type="GeneID" id="59369982"/>
<dbReference type="RefSeq" id="XP_036635649.1">
    <property type="nucleotide sequence ID" value="XM_036769804.1"/>
</dbReference>
<evidence type="ECO:0000313" key="2">
    <source>
        <dbReference type="EMBL" id="KAF7439805.1"/>
    </source>
</evidence>
<name>A0A8H7DWH7_PLEOS</name>
<evidence type="ECO:0000313" key="3">
    <source>
        <dbReference type="Proteomes" id="UP000623687"/>
    </source>
</evidence>
<dbReference type="SUPFAM" id="SSF52949">
    <property type="entry name" value="Macro domain-like"/>
    <property type="match status" value="1"/>
</dbReference>
<accession>A0A8H7DWH7</accession>
<dbReference type="AlphaFoldDB" id="A0A8H7DWH7"/>
<dbReference type="VEuPathDB" id="FungiDB:PC9H_000141"/>
<dbReference type="Proteomes" id="UP000623687">
    <property type="component" value="Unassembled WGS sequence"/>
</dbReference>
<dbReference type="EMBL" id="JACETU010000001">
    <property type="protein sequence ID" value="KAF7439805.1"/>
    <property type="molecule type" value="Genomic_DNA"/>
</dbReference>
<comment type="caution">
    <text evidence="2">The sequence shown here is derived from an EMBL/GenBank/DDBJ whole genome shotgun (WGS) entry which is preliminary data.</text>
</comment>
<feature type="domain" description="Macro-like" evidence="1">
    <location>
        <begin position="56"/>
        <end position="204"/>
    </location>
</feature>
<proteinExistence type="predicted"/>